<name>A0A1T4UY38_9GAMM</name>
<sequence>MFKFADKKDITYLDSNLNEILSKMERLEEIHKIDSINQAKLEAIDNQLIFKENYEKLSHKYCELLRDHNQLKLDFTDLYGNYEKTSNEVNRLRKSLIHKEKLIRELKKRER</sequence>
<reference evidence="2" key="1">
    <citation type="submission" date="2017-02" db="EMBL/GenBank/DDBJ databases">
        <authorList>
            <person name="Varghese N."/>
            <person name="Submissions S."/>
        </authorList>
    </citation>
    <scope>NUCLEOTIDE SEQUENCE [LARGE SCALE GENOMIC DNA]</scope>
    <source>
        <strain evidence="2">DSM 3072</strain>
    </source>
</reference>
<dbReference type="EMBL" id="FUXX01000002">
    <property type="protein sequence ID" value="SKA57574.1"/>
    <property type="molecule type" value="Genomic_DNA"/>
</dbReference>
<proteinExistence type="predicted"/>
<dbReference type="AlphaFoldDB" id="A0A1T4UY38"/>
<protein>
    <submittedName>
        <fullName evidence="1">Uncharacterized protein</fullName>
    </submittedName>
</protein>
<accession>A0A1T4UY38</accession>
<dbReference type="RefSeq" id="WP_143675576.1">
    <property type="nucleotide sequence ID" value="NZ_FUXX01000002.1"/>
</dbReference>
<keyword evidence="2" id="KW-1185">Reference proteome</keyword>
<evidence type="ECO:0000313" key="1">
    <source>
        <dbReference type="EMBL" id="SKA57574.1"/>
    </source>
</evidence>
<organism evidence="1 2">
    <name type="scientific">Succinivibrio dextrinosolvens DSM 3072</name>
    <dbReference type="NCBI Taxonomy" id="1123324"/>
    <lineage>
        <taxon>Bacteria</taxon>
        <taxon>Pseudomonadati</taxon>
        <taxon>Pseudomonadota</taxon>
        <taxon>Gammaproteobacteria</taxon>
        <taxon>Aeromonadales</taxon>
        <taxon>Succinivibrionaceae</taxon>
        <taxon>Succinivibrio</taxon>
    </lineage>
</organism>
<dbReference type="Proteomes" id="UP000242432">
    <property type="component" value="Unassembled WGS sequence"/>
</dbReference>
<gene>
    <name evidence="1" type="ORF">SAMN02745213_00257</name>
</gene>
<evidence type="ECO:0000313" key="2">
    <source>
        <dbReference type="Proteomes" id="UP000242432"/>
    </source>
</evidence>